<comment type="caution">
    <text evidence="8">The sequence shown here is derived from an EMBL/GenBank/DDBJ whole genome shotgun (WGS) entry which is preliminary data.</text>
</comment>
<dbReference type="AlphaFoldDB" id="A0AA38IPK6"/>
<comment type="subcellular location">
    <subcellularLocation>
        <location evidence="1">Membrane</location>
        <topology evidence="1">Multi-pass membrane protein</topology>
    </subcellularLocation>
</comment>
<dbReference type="InterPro" id="IPR013525">
    <property type="entry name" value="ABC2_TM"/>
</dbReference>
<evidence type="ECO:0000256" key="3">
    <source>
        <dbReference type="ARBA" id="ARBA00022692"/>
    </source>
</evidence>
<feature type="transmembrane region" description="Helical" evidence="6">
    <location>
        <begin position="110"/>
        <end position="135"/>
    </location>
</feature>
<protein>
    <recommendedName>
        <fullName evidence="7">ABC-2 type transporter transmembrane domain-containing protein</fullName>
    </recommendedName>
</protein>
<keyword evidence="3 6" id="KW-0812">Transmembrane</keyword>
<evidence type="ECO:0000256" key="1">
    <source>
        <dbReference type="ARBA" id="ARBA00004141"/>
    </source>
</evidence>
<keyword evidence="5 6" id="KW-0472">Membrane</keyword>
<gene>
    <name evidence="8" type="ORF">Zmor_011085</name>
</gene>
<proteinExistence type="predicted"/>
<feature type="transmembrane region" description="Helical" evidence="6">
    <location>
        <begin position="75"/>
        <end position="98"/>
    </location>
</feature>
<evidence type="ECO:0000313" key="8">
    <source>
        <dbReference type="EMBL" id="KAJ3659395.1"/>
    </source>
</evidence>
<keyword evidence="9" id="KW-1185">Reference proteome</keyword>
<organism evidence="8 9">
    <name type="scientific">Zophobas morio</name>
    <dbReference type="NCBI Taxonomy" id="2755281"/>
    <lineage>
        <taxon>Eukaryota</taxon>
        <taxon>Metazoa</taxon>
        <taxon>Ecdysozoa</taxon>
        <taxon>Arthropoda</taxon>
        <taxon>Hexapoda</taxon>
        <taxon>Insecta</taxon>
        <taxon>Pterygota</taxon>
        <taxon>Neoptera</taxon>
        <taxon>Endopterygota</taxon>
        <taxon>Coleoptera</taxon>
        <taxon>Polyphaga</taxon>
        <taxon>Cucujiformia</taxon>
        <taxon>Tenebrionidae</taxon>
        <taxon>Zophobas</taxon>
    </lineage>
</organism>
<evidence type="ECO:0000259" key="7">
    <source>
        <dbReference type="Pfam" id="PF01061"/>
    </source>
</evidence>
<evidence type="ECO:0000256" key="5">
    <source>
        <dbReference type="ARBA" id="ARBA00023136"/>
    </source>
</evidence>
<feature type="transmembrane region" description="Helical" evidence="6">
    <location>
        <begin position="142"/>
        <end position="161"/>
    </location>
</feature>
<dbReference type="Proteomes" id="UP001168821">
    <property type="component" value="Unassembled WGS sequence"/>
</dbReference>
<accession>A0AA38IPK6</accession>
<evidence type="ECO:0000256" key="2">
    <source>
        <dbReference type="ARBA" id="ARBA00022448"/>
    </source>
</evidence>
<feature type="transmembrane region" description="Helical" evidence="6">
    <location>
        <begin position="228"/>
        <end position="250"/>
    </location>
</feature>
<dbReference type="GO" id="GO:0140359">
    <property type="term" value="F:ABC-type transporter activity"/>
    <property type="evidence" value="ECO:0007669"/>
    <property type="project" value="InterPro"/>
</dbReference>
<dbReference type="Pfam" id="PF01061">
    <property type="entry name" value="ABC2_membrane"/>
    <property type="match status" value="1"/>
</dbReference>
<sequence length="307" mass="34596">MRLIAHIIIGILLGLIYYDFGNNAAKVVSNAGCLFFTTMFTMFTAMMPTILTFPMEMSVFVREHLNYWYSLKAYYFAKTLADIPFQIVLTACYVMGVYYLTSQPLEATRFVMVLLISVLTALVSQSFGLLVGAAFNIEAGVFLGPISTIPLVLFSGFFANLDDIPVYLKWVPYMSYVKYSFEATMISIYGLNRTELLCPDIYCHYRKPAKFLEQLAMKGDMLTYTIDVVVLCGLFIVLRVEALAVCVLSMDIGIEKKRRHPKPLVYKPIYSTTVGRAMKVSADSIRNTWGAYGTTKRSLASLKVLRP</sequence>
<keyword evidence="4 6" id="KW-1133">Transmembrane helix</keyword>
<dbReference type="PANTHER" id="PTHR48041:SF78">
    <property type="entry name" value="ABC TRANSPORTER EXPRESSED IN TRACHEA, ISOFORM A"/>
    <property type="match status" value="1"/>
</dbReference>
<evidence type="ECO:0000256" key="6">
    <source>
        <dbReference type="SAM" id="Phobius"/>
    </source>
</evidence>
<dbReference type="PANTHER" id="PTHR48041">
    <property type="entry name" value="ABC TRANSPORTER G FAMILY MEMBER 28"/>
    <property type="match status" value="1"/>
</dbReference>
<dbReference type="InterPro" id="IPR050352">
    <property type="entry name" value="ABCG_transporters"/>
</dbReference>
<feature type="transmembrane region" description="Helical" evidence="6">
    <location>
        <begin position="34"/>
        <end position="54"/>
    </location>
</feature>
<dbReference type="GO" id="GO:0005886">
    <property type="term" value="C:plasma membrane"/>
    <property type="evidence" value="ECO:0007669"/>
    <property type="project" value="TreeGrafter"/>
</dbReference>
<keyword evidence="2" id="KW-0813">Transport</keyword>
<dbReference type="EMBL" id="JALNTZ010000003">
    <property type="protein sequence ID" value="KAJ3659395.1"/>
    <property type="molecule type" value="Genomic_DNA"/>
</dbReference>
<feature type="domain" description="ABC-2 type transporter transmembrane" evidence="7">
    <location>
        <begin position="1"/>
        <end position="188"/>
    </location>
</feature>
<evidence type="ECO:0000256" key="4">
    <source>
        <dbReference type="ARBA" id="ARBA00022989"/>
    </source>
</evidence>
<evidence type="ECO:0000313" key="9">
    <source>
        <dbReference type="Proteomes" id="UP001168821"/>
    </source>
</evidence>
<reference evidence="8" key="1">
    <citation type="journal article" date="2023" name="G3 (Bethesda)">
        <title>Whole genome assemblies of Zophobas morio and Tenebrio molitor.</title>
        <authorList>
            <person name="Kaur S."/>
            <person name="Stinson S.A."/>
            <person name="diCenzo G.C."/>
        </authorList>
    </citation>
    <scope>NUCLEOTIDE SEQUENCE</scope>
    <source>
        <strain evidence="8">QUZm001</strain>
    </source>
</reference>
<name>A0AA38IPK6_9CUCU</name>